<evidence type="ECO:0000313" key="1">
    <source>
        <dbReference type="EMBL" id="NDY55580.1"/>
    </source>
</evidence>
<accession>A0A7K3NHB5</accession>
<proteinExistence type="predicted"/>
<organism evidence="1 2">
    <name type="scientific">Desulfolutivibrio sulfodismutans</name>
    <dbReference type="NCBI Taxonomy" id="63561"/>
    <lineage>
        <taxon>Bacteria</taxon>
        <taxon>Pseudomonadati</taxon>
        <taxon>Thermodesulfobacteriota</taxon>
        <taxon>Desulfovibrionia</taxon>
        <taxon>Desulfovibrionales</taxon>
        <taxon>Desulfovibrionaceae</taxon>
        <taxon>Desulfolutivibrio</taxon>
    </lineage>
</organism>
<reference evidence="1 2" key="1">
    <citation type="submission" date="2020-02" db="EMBL/GenBank/DDBJ databases">
        <title>Comparative genomics of sulfur disproportionating microorganisms.</title>
        <authorList>
            <person name="Ward L.M."/>
            <person name="Bertran E."/>
            <person name="Johnston D.T."/>
        </authorList>
    </citation>
    <scope>NUCLEOTIDE SEQUENCE [LARGE SCALE GENOMIC DNA]</scope>
    <source>
        <strain evidence="1 2">DSM 3696</strain>
    </source>
</reference>
<protein>
    <submittedName>
        <fullName evidence="1">Uncharacterized protein</fullName>
    </submittedName>
</protein>
<comment type="caution">
    <text evidence="1">The sequence shown here is derived from an EMBL/GenBank/DDBJ whole genome shotgun (WGS) entry which is preliminary data.</text>
</comment>
<evidence type="ECO:0000313" key="2">
    <source>
        <dbReference type="Proteomes" id="UP000469724"/>
    </source>
</evidence>
<keyword evidence="2" id="KW-1185">Reference proteome</keyword>
<sequence>MRKMDTGLVQLSLPLSSLPTAGLPAGSLRRQEAVHEAFRAVLATSGLTPEYVASELSRLTGNSISVHHINNWTAESKIGERHIPLDYLPALTAILRDSRLIQAVMPTGWTALTPEDAAVFELGKVVVEERRRGRKKRELWERINGSGA</sequence>
<dbReference type="Proteomes" id="UP000469724">
    <property type="component" value="Unassembled WGS sequence"/>
</dbReference>
<gene>
    <name evidence="1" type="ORF">G3N56_02320</name>
</gene>
<dbReference type="RefSeq" id="WP_163300635.1">
    <property type="nucleotide sequence ID" value="NZ_JAAGRQ010000006.1"/>
</dbReference>
<name>A0A7K3NHB5_9BACT</name>
<dbReference type="EMBL" id="JAAGRQ010000006">
    <property type="protein sequence ID" value="NDY55580.1"/>
    <property type="molecule type" value="Genomic_DNA"/>
</dbReference>
<dbReference type="AlphaFoldDB" id="A0A7K3NHB5"/>